<reference evidence="5 6" key="1">
    <citation type="journal article" date="2012" name="PLoS ONE">
        <title>Edwardsiella comparative phylogenomics reveal the new intra/inter-species taxonomic relationships, virulence evolution and niche adaptation mechanisms.</title>
        <authorList>
            <person name="Yang M."/>
            <person name="Lv Y."/>
            <person name="Xiao J."/>
            <person name="Wu H."/>
            <person name="Zheng H."/>
            <person name="Liu Q."/>
            <person name="Zhang Y."/>
            <person name="Wang Q."/>
        </authorList>
    </citation>
    <scope>NUCLEOTIDE SEQUENCE [LARGE SCALE GENOMIC DNA]</scope>
    <source>
        <strain evidence="6">080813</strain>
    </source>
</reference>
<dbReference type="SMART" id="SM00342">
    <property type="entry name" value="HTH_ARAC"/>
    <property type="match status" value="1"/>
</dbReference>
<name>A0A076LHL6_9GAMM</name>
<dbReference type="Proteomes" id="UP000028681">
    <property type="component" value="Chromosome"/>
</dbReference>
<organism evidence="5 6">
    <name type="scientific">Edwardsiella anguillarum ET080813</name>
    <dbReference type="NCBI Taxonomy" id="667120"/>
    <lineage>
        <taxon>Bacteria</taxon>
        <taxon>Pseudomonadati</taxon>
        <taxon>Pseudomonadota</taxon>
        <taxon>Gammaproteobacteria</taxon>
        <taxon>Enterobacterales</taxon>
        <taxon>Hafniaceae</taxon>
        <taxon>Edwardsiella</taxon>
    </lineage>
</organism>
<evidence type="ECO:0000256" key="2">
    <source>
        <dbReference type="ARBA" id="ARBA00023125"/>
    </source>
</evidence>
<dbReference type="Gene3D" id="1.10.10.60">
    <property type="entry name" value="Homeodomain-like"/>
    <property type="match status" value="1"/>
</dbReference>
<dbReference type="KEGG" id="ete:ETEE_1061"/>
<dbReference type="HOGENOM" id="CLU_932959_0_0_6"/>
<feature type="domain" description="HTH araC/xylS-type" evidence="4">
    <location>
        <begin position="196"/>
        <end position="285"/>
    </location>
</feature>
<sequence length="298" mass="33108">MADIITRTFFAYGIEHFSGWGDFFQQQARCGKIKINVHNDDFFGESEIHHLASGERVIVIRTTPGVIEKCEYSEPVFGIVYSDAPLRCTLGGRAIAVRSKECVLMNGGLPFILDSAVPRATISVLIPATSFGPHAQAVTPMFDGRLASTLPFGKLINKLAAECHSVAALQEKVAALVNLLIISCGMSLGRTLNKFAYLSSLIDEHCVERSFSLEGLVSVSGMSKRSIQYVFAQQNTRFQDVLIQARLDRLLREMQRNPSQSLVELASGCGYRSLLTASRNFRRYYRESLEGCYIKYCL</sequence>
<dbReference type="GO" id="GO:0043565">
    <property type="term" value="F:sequence-specific DNA binding"/>
    <property type="evidence" value="ECO:0007669"/>
    <property type="project" value="InterPro"/>
</dbReference>
<evidence type="ECO:0000313" key="5">
    <source>
        <dbReference type="EMBL" id="AIJ07526.1"/>
    </source>
</evidence>
<dbReference type="PROSITE" id="PS01124">
    <property type="entry name" value="HTH_ARAC_FAMILY_2"/>
    <property type="match status" value="1"/>
</dbReference>
<dbReference type="InterPro" id="IPR050204">
    <property type="entry name" value="AraC_XylS_family_regulators"/>
</dbReference>
<accession>A0A076LHL6</accession>
<dbReference type="AlphaFoldDB" id="A0A076LHL6"/>
<keyword evidence="3" id="KW-0804">Transcription</keyword>
<evidence type="ECO:0000256" key="3">
    <source>
        <dbReference type="ARBA" id="ARBA00023163"/>
    </source>
</evidence>
<dbReference type="InterPro" id="IPR018060">
    <property type="entry name" value="HTH_AraC"/>
</dbReference>
<protein>
    <recommendedName>
        <fullName evidence="4">HTH araC/xylS-type domain-containing protein</fullName>
    </recommendedName>
</protein>
<evidence type="ECO:0000313" key="6">
    <source>
        <dbReference type="Proteomes" id="UP000028681"/>
    </source>
</evidence>
<evidence type="ECO:0000256" key="1">
    <source>
        <dbReference type="ARBA" id="ARBA00023015"/>
    </source>
</evidence>
<dbReference type="Pfam" id="PF12833">
    <property type="entry name" value="HTH_18"/>
    <property type="match status" value="1"/>
</dbReference>
<keyword evidence="2" id="KW-0238">DNA-binding</keyword>
<evidence type="ECO:0000259" key="4">
    <source>
        <dbReference type="PROSITE" id="PS01124"/>
    </source>
</evidence>
<dbReference type="EMBL" id="CP006664">
    <property type="protein sequence ID" value="AIJ07526.1"/>
    <property type="molecule type" value="Genomic_DNA"/>
</dbReference>
<proteinExistence type="predicted"/>
<keyword evidence="1" id="KW-0805">Transcription regulation</keyword>
<gene>
    <name evidence="5" type="ORF">ETEE_1061</name>
</gene>
<dbReference type="GO" id="GO:0003700">
    <property type="term" value="F:DNA-binding transcription factor activity"/>
    <property type="evidence" value="ECO:0007669"/>
    <property type="project" value="InterPro"/>
</dbReference>
<dbReference type="PANTHER" id="PTHR46796">
    <property type="entry name" value="HTH-TYPE TRANSCRIPTIONAL ACTIVATOR RHAS-RELATED"/>
    <property type="match status" value="1"/>
</dbReference>